<accession>A0A9W8YVV1</accession>
<dbReference type="Pfam" id="PF01565">
    <property type="entry name" value="FAD_binding_4"/>
    <property type="match status" value="1"/>
</dbReference>
<dbReference type="PROSITE" id="PS51387">
    <property type="entry name" value="FAD_PCMH"/>
    <property type="match status" value="1"/>
</dbReference>
<name>A0A9W8YVV1_9PEZI</name>
<dbReference type="EMBL" id="JAPEVB010000002">
    <property type="protein sequence ID" value="KAJ4393527.1"/>
    <property type="molecule type" value="Genomic_DNA"/>
</dbReference>
<comment type="caution">
    <text evidence="5">The sequence shown here is derived from an EMBL/GenBank/DDBJ whole genome shotgun (WGS) entry which is preliminary data.</text>
</comment>
<evidence type="ECO:0000256" key="2">
    <source>
        <dbReference type="ARBA" id="ARBA00023002"/>
    </source>
</evidence>
<organism evidence="5 6">
    <name type="scientific">Gnomoniopsis smithogilvyi</name>
    <dbReference type="NCBI Taxonomy" id="1191159"/>
    <lineage>
        <taxon>Eukaryota</taxon>
        <taxon>Fungi</taxon>
        <taxon>Dikarya</taxon>
        <taxon>Ascomycota</taxon>
        <taxon>Pezizomycotina</taxon>
        <taxon>Sordariomycetes</taxon>
        <taxon>Sordariomycetidae</taxon>
        <taxon>Diaporthales</taxon>
        <taxon>Gnomoniaceae</taxon>
        <taxon>Gnomoniopsis</taxon>
    </lineage>
</organism>
<dbReference type="PANTHER" id="PTHR13878:SF91">
    <property type="entry name" value="FAD BINDING DOMAIN PROTEIN (AFU_ORTHOLOGUE AFUA_6G12070)-RELATED"/>
    <property type="match status" value="1"/>
</dbReference>
<dbReference type="InterPro" id="IPR016169">
    <property type="entry name" value="FAD-bd_PCMH_sub2"/>
</dbReference>
<evidence type="ECO:0000313" key="5">
    <source>
        <dbReference type="EMBL" id="KAJ4393527.1"/>
    </source>
</evidence>
<dbReference type="PANTHER" id="PTHR13878">
    <property type="entry name" value="GULONOLACTONE OXIDASE"/>
    <property type="match status" value="1"/>
</dbReference>
<gene>
    <name evidence="5" type="ORF">N0V93_002739</name>
</gene>
<evidence type="ECO:0000313" key="6">
    <source>
        <dbReference type="Proteomes" id="UP001140453"/>
    </source>
</evidence>
<dbReference type="InterPro" id="IPR016166">
    <property type="entry name" value="FAD-bd_PCMH"/>
</dbReference>
<keyword evidence="2" id="KW-0560">Oxidoreductase</keyword>
<dbReference type="Gene3D" id="3.30.465.10">
    <property type="match status" value="2"/>
</dbReference>
<dbReference type="OrthoDB" id="9983560at2759"/>
<dbReference type="InterPro" id="IPR050432">
    <property type="entry name" value="FAD-linked_Oxidoreductases_BP"/>
</dbReference>
<evidence type="ECO:0000256" key="3">
    <source>
        <dbReference type="SAM" id="SignalP"/>
    </source>
</evidence>
<dbReference type="Proteomes" id="UP001140453">
    <property type="component" value="Unassembled WGS sequence"/>
</dbReference>
<evidence type="ECO:0000256" key="1">
    <source>
        <dbReference type="ARBA" id="ARBA00005466"/>
    </source>
</evidence>
<feature type="signal peptide" evidence="3">
    <location>
        <begin position="1"/>
        <end position="20"/>
    </location>
</feature>
<comment type="similarity">
    <text evidence="1">Belongs to the oxygen-dependent FAD-linked oxidoreductase family.</text>
</comment>
<proteinExistence type="inferred from homology"/>
<dbReference type="GO" id="GO:0016491">
    <property type="term" value="F:oxidoreductase activity"/>
    <property type="evidence" value="ECO:0007669"/>
    <property type="project" value="UniProtKB-KW"/>
</dbReference>
<dbReference type="GO" id="GO:0071949">
    <property type="term" value="F:FAD binding"/>
    <property type="evidence" value="ECO:0007669"/>
    <property type="project" value="InterPro"/>
</dbReference>
<dbReference type="Pfam" id="PF08031">
    <property type="entry name" value="BBE"/>
    <property type="match status" value="1"/>
</dbReference>
<reference evidence="5" key="1">
    <citation type="submission" date="2022-10" db="EMBL/GenBank/DDBJ databases">
        <title>Tapping the CABI collections for fungal endophytes: first genome assemblies for Collariella, Neodidymelliopsis, Ascochyta clinopodiicola, Didymella pomorum, Didymosphaeria variabile, Neocosmospora piperis and Neocucurbitaria cava.</title>
        <authorList>
            <person name="Hill R."/>
        </authorList>
    </citation>
    <scope>NUCLEOTIDE SEQUENCE</scope>
    <source>
        <strain evidence="5">IMI 355082</strain>
    </source>
</reference>
<keyword evidence="3" id="KW-0732">Signal</keyword>
<feature type="domain" description="FAD-binding PCMH-type" evidence="4">
    <location>
        <begin position="126"/>
        <end position="304"/>
    </location>
</feature>
<keyword evidence="6" id="KW-1185">Reference proteome</keyword>
<dbReference type="InterPro" id="IPR012951">
    <property type="entry name" value="BBE"/>
</dbReference>
<protein>
    <recommendedName>
        <fullName evidence="4">FAD-binding PCMH-type domain-containing protein</fullName>
    </recommendedName>
</protein>
<dbReference type="AlphaFoldDB" id="A0A9W8YVV1"/>
<dbReference type="SUPFAM" id="SSF56176">
    <property type="entry name" value="FAD-binding/transporter-associated domain-like"/>
    <property type="match status" value="1"/>
</dbReference>
<evidence type="ECO:0000259" key="4">
    <source>
        <dbReference type="PROSITE" id="PS51387"/>
    </source>
</evidence>
<sequence length="574" mass="61984">MQRLLLTSSLLLGYVSSATAFTGQMPLVHARNSTDVDCKCFPGDECWPSGAEWSALNTTVQGRLIATVPLGSPCHDPGYDEEQCAYLQEQWTYAGIHMNSSSSVMAPFFANQSCDPWTPTERPCELGNYVRYAVNVTGPDDIAAAITFAKEKNIRLVIRNTGHDYIGRSTGAGALAVWTHHLKSIEAVQWNSSDYVGPALTVGAGVQGFELIEAAASIGRVAVSGECPTVGVAGGYTQNGGHSALSTSFGLGADQTLSFQVVTANGELVTASKTENTNLYWALSGAGGGNYGVVVSMTVKTYPDAVVSGVKLSVLKADNGNSSATIFAAVDEFHAALPDLVNFGTMIIYYFTDEYLTISALTAFNKTQTELENAMQPILDSFDSLKLTYTLNYTEFDTYLEHYEYYWGPLPEGWIQVGTDQFGGRLISASQLSNFSLTSRAVANLGGIFIGVGTNVQPFGGDNAVLPAWREAIVSASIEVPFSFTDPWSDAFIEQDLITNTLQPLLEEATPGMGTYINEGDFRQPNWQEVFYGNNYDKLLSIKQKWDPEGLFYCGVAVGSEAWTVANDGRMCKA</sequence>
<dbReference type="InterPro" id="IPR036318">
    <property type="entry name" value="FAD-bd_PCMH-like_sf"/>
</dbReference>
<dbReference type="InterPro" id="IPR006094">
    <property type="entry name" value="Oxid_FAD_bind_N"/>
</dbReference>
<feature type="chain" id="PRO_5040992737" description="FAD-binding PCMH-type domain-containing protein" evidence="3">
    <location>
        <begin position="21"/>
        <end position="574"/>
    </location>
</feature>